<evidence type="ECO:0000256" key="3">
    <source>
        <dbReference type="ARBA" id="ARBA00022840"/>
    </source>
</evidence>
<dbReference type="PANTHER" id="PTHR42749">
    <property type="entry name" value="CELL SHAPE-DETERMINING PROTEIN MREB"/>
    <property type="match status" value="1"/>
</dbReference>
<feature type="binding site" evidence="6">
    <location>
        <begin position="161"/>
        <end position="163"/>
    </location>
    <ligand>
        <name>ATP</name>
        <dbReference type="ChEBI" id="CHEBI:30616"/>
    </ligand>
</feature>
<comment type="caution">
    <text evidence="6">Lacks conserved residue(s) required for the propagation of feature annotation.</text>
</comment>
<keyword evidence="2 6" id="KW-0547">Nucleotide-binding</keyword>
<evidence type="ECO:0000256" key="5">
    <source>
        <dbReference type="ARBA" id="ARBA00023458"/>
    </source>
</evidence>
<dbReference type="InterPro" id="IPR043129">
    <property type="entry name" value="ATPase_NBD"/>
</dbReference>
<dbReference type="RefSeq" id="WP_012508625.1">
    <property type="nucleotide sequence ID" value="NC_011060.1"/>
</dbReference>
<dbReference type="CDD" id="cd10225">
    <property type="entry name" value="ASKHA_NBD_MreB-like"/>
    <property type="match status" value="1"/>
</dbReference>
<evidence type="ECO:0000256" key="4">
    <source>
        <dbReference type="ARBA" id="ARBA00022960"/>
    </source>
</evidence>
<comment type="subcellular location">
    <subcellularLocation>
        <location evidence="6">Cytoplasm</location>
    </subcellularLocation>
    <text evidence="6">Membrane-associated.</text>
</comment>
<evidence type="ECO:0000313" key="7">
    <source>
        <dbReference type="EMBL" id="ACF44143.1"/>
    </source>
</evidence>
<proteinExistence type="inferred from homology"/>
<dbReference type="GO" id="GO:0000902">
    <property type="term" value="P:cell morphogenesis"/>
    <property type="evidence" value="ECO:0007669"/>
    <property type="project" value="InterPro"/>
</dbReference>
<keyword evidence="1 6" id="KW-0963">Cytoplasm</keyword>
<evidence type="ECO:0000313" key="8">
    <source>
        <dbReference type="Proteomes" id="UP000002724"/>
    </source>
</evidence>
<dbReference type="InterPro" id="IPR004753">
    <property type="entry name" value="MreB"/>
</dbReference>
<dbReference type="EMBL" id="CP001110">
    <property type="protein sequence ID" value="ACF44143.1"/>
    <property type="molecule type" value="Genomic_DNA"/>
</dbReference>
<dbReference type="PANTHER" id="PTHR42749:SF1">
    <property type="entry name" value="CELL SHAPE-DETERMINING PROTEIN MREB"/>
    <property type="match status" value="1"/>
</dbReference>
<dbReference type="InterPro" id="IPR056546">
    <property type="entry name" value="MreB_MamK-like"/>
</dbReference>
<sequence length="340" mass="36717">MSFFSSLYRDIAIDFGTTNTLIYVRGLGIVLNEPSIVARDCNTGQVLAIGQEALVMHDKLHPGIVTVRPLFNGAIGDYQAMQELIKGLINKTKMRFSLGIRHLVISIPSGITPVEKRAVRDFAQHVGAKKFYMVTNPMAAAIGIGLEVREAIGNMVVDIGGGTSEIAVISLSGIASGECLKVAGADITELIIRHLRQEYNIAVGESTAERIKITLASAYKEEKETSMEIRGINVESGLPEVRMIGSGSIRNVIAIPIGQIISSIKKCLEALVIKPELSVDIFDHGLFLVGGGALIKGIDKKIQEETNVPVHISEDPQTVVAKGAGEILENLRKYRGLYTN</sequence>
<comment type="function">
    <text evidence="6">Forms membrane-associated dynamic filaments that are essential for cell shape determination. Acts by regulating cell wall synthesis and cell elongation, and thus cell shape. A feedback loop between cell geometry and MreB localization may maintain elongated cell shape by targeting cell wall growth to regions of negative cell wall curvature.</text>
</comment>
<feature type="binding site" evidence="6">
    <location>
        <begin position="209"/>
        <end position="212"/>
    </location>
    <ligand>
        <name>ATP</name>
        <dbReference type="ChEBI" id="CHEBI:30616"/>
    </ligand>
</feature>
<dbReference type="NCBIfam" id="NF010539">
    <property type="entry name" value="PRK13927.1"/>
    <property type="match status" value="1"/>
</dbReference>
<dbReference type="GO" id="GO:0005737">
    <property type="term" value="C:cytoplasm"/>
    <property type="evidence" value="ECO:0007669"/>
    <property type="project" value="UniProtKB-SubCell"/>
</dbReference>
<evidence type="ECO:0000256" key="2">
    <source>
        <dbReference type="ARBA" id="ARBA00022741"/>
    </source>
</evidence>
<comment type="similarity">
    <text evidence="5 6">Belongs to the FtsA/MreB family.</text>
</comment>
<organism evidence="7 8">
    <name type="scientific">Pelodictyon phaeoclathratiforme (strain DSM 5477 / BU-1)</name>
    <dbReference type="NCBI Taxonomy" id="324925"/>
    <lineage>
        <taxon>Bacteria</taxon>
        <taxon>Pseudomonadati</taxon>
        <taxon>Chlorobiota</taxon>
        <taxon>Chlorobiia</taxon>
        <taxon>Chlorobiales</taxon>
        <taxon>Chlorobiaceae</taxon>
        <taxon>Chlorobium/Pelodictyon group</taxon>
        <taxon>Pelodictyon</taxon>
    </lineage>
</organism>
<name>B4SC37_PELPB</name>
<evidence type="ECO:0000256" key="6">
    <source>
        <dbReference type="HAMAP-Rule" id="MF_02207"/>
    </source>
</evidence>
<keyword evidence="4 6" id="KW-0133">Cell shape</keyword>
<comment type="subunit">
    <text evidence="6">Forms polymers.</text>
</comment>
<evidence type="ECO:0000256" key="1">
    <source>
        <dbReference type="ARBA" id="ARBA00022490"/>
    </source>
</evidence>
<dbReference type="Proteomes" id="UP000002724">
    <property type="component" value="Chromosome"/>
</dbReference>
<dbReference type="Pfam" id="PF06723">
    <property type="entry name" value="MreB_Mbl"/>
    <property type="match status" value="1"/>
</dbReference>
<dbReference type="PRINTS" id="PR01652">
    <property type="entry name" value="SHAPEPROTEIN"/>
</dbReference>
<gene>
    <name evidence="6" type="primary">mreB</name>
    <name evidence="7" type="ordered locus">Ppha_1921</name>
</gene>
<keyword evidence="8" id="KW-1185">Reference proteome</keyword>
<feature type="binding site" evidence="6">
    <location>
        <begin position="291"/>
        <end position="294"/>
    </location>
    <ligand>
        <name>ATP</name>
        <dbReference type="ChEBI" id="CHEBI:30616"/>
    </ligand>
</feature>
<dbReference type="KEGG" id="pph:Ppha_1921"/>
<dbReference type="GO" id="GO:0005524">
    <property type="term" value="F:ATP binding"/>
    <property type="evidence" value="ECO:0007669"/>
    <property type="project" value="UniProtKB-KW"/>
</dbReference>
<dbReference type="OrthoDB" id="9768127at2"/>
<dbReference type="HAMAP" id="MF_02207">
    <property type="entry name" value="MreB"/>
    <property type="match status" value="1"/>
</dbReference>
<protein>
    <recommendedName>
        <fullName evidence="6">Cell shape-determining protein MreB</fullName>
    </recommendedName>
</protein>
<reference evidence="7 8" key="1">
    <citation type="submission" date="2008-06" db="EMBL/GenBank/DDBJ databases">
        <title>Complete sequence of Pelodictyon phaeoclathratiforme BU-1.</title>
        <authorList>
            <consortium name="US DOE Joint Genome Institute"/>
            <person name="Lucas S."/>
            <person name="Copeland A."/>
            <person name="Lapidus A."/>
            <person name="Glavina del Rio T."/>
            <person name="Dalin E."/>
            <person name="Tice H."/>
            <person name="Bruce D."/>
            <person name="Goodwin L."/>
            <person name="Pitluck S."/>
            <person name="Schmutz J."/>
            <person name="Larimer F."/>
            <person name="Land M."/>
            <person name="Hauser L."/>
            <person name="Kyrpides N."/>
            <person name="Mikhailova N."/>
            <person name="Liu Z."/>
            <person name="Li T."/>
            <person name="Zhao F."/>
            <person name="Overmann J."/>
            <person name="Bryant D.A."/>
            <person name="Richardson P."/>
        </authorList>
    </citation>
    <scope>NUCLEOTIDE SEQUENCE [LARGE SCALE GENOMIC DNA]</scope>
    <source>
        <strain evidence="8">DSM 5477 / BU-1</strain>
    </source>
</reference>
<dbReference type="SUPFAM" id="SSF53067">
    <property type="entry name" value="Actin-like ATPase domain"/>
    <property type="match status" value="2"/>
</dbReference>
<dbReference type="STRING" id="324925.Ppha_1921"/>
<dbReference type="HOGENOM" id="CLU_052037_0_0_10"/>
<dbReference type="eggNOG" id="COG1077">
    <property type="taxonomic scope" value="Bacteria"/>
</dbReference>
<dbReference type="Gene3D" id="3.30.420.40">
    <property type="match status" value="3"/>
</dbReference>
<accession>B4SC37</accession>
<keyword evidence="3 6" id="KW-0067">ATP-binding</keyword>
<dbReference type="GO" id="GO:0008360">
    <property type="term" value="P:regulation of cell shape"/>
    <property type="evidence" value="ECO:0007669"/>
    <property type="project" value="UniProtKB-UniRule"/>
</dbReference>
<dbReference type="AlphaFoldDB" id="B4SC37"/>